<evidence type="ECO:0000313" key="2">
    <source>
        <dbReference type="Proteomes" id="UP001198010"/>
    </source>
</evidence>
<evidence type="ECO:0000313" key="1">
    <source>
        <dbReference type="EMBL" id="MCB8606004.1"/>
    </source>
</evidence>
<comment type="caution">
    <text evidence="1">The sequence shown here is derived from an EMBL/GenBank/DDBJ whole genome shotgun (WGS) entry which is preliminary data.</text>
</comment>
<proteinExistence type="predicted"/>
<name>A0AB35HBW4_9FIRM</name>
<sequence length="260" mass="30490">MANNTSNFRNDSNAEKVINEFLRKYFYQKIVDKNIIKAFRHITDSNLQHEGVDTIIITLRDVAVHIDEKAALDYAKKDLAETALPTFAFEISYLNRDGVLTEGWLTNSKYRKTEDYLLIWLWVKPDTKMKWLRCEDILQLEIIVLAKKDILDTILYYASGDSCLTRFRQIASKQREFMLAKNLQQVAIEKTISNVDLHLNEYSMENFMSKQIKSPIMKWYLTDISRKAEQPLNIVVNKKILKELAKSCWIITPNNCIRKK</sequence>
<gene>
    <name evidence="1" type="ORF">LJD63_07000</name>
</gene>
<dbReference type="EMBL" id="JAJDLA010000010">
    <property type="protein sequence ID" value="MCB8606004.1"/>
    <property type="molecule type" value="Genomic_DNA"/>
</dbReference>
<dbReference type="AlphaFoldDB" id="A0AB35HBW4"/>
<accession>A0AB35HBW4</accession>
<organism evidence="1 2">
    <name type="scientific">Veillonella nakazawae</name>
    <dbReference type="NCBI Taxonomy" id="2682456"/>
    <lineage>
        <taxon>Bacteria</taxon>
        <taxon>Bacillati</taxon>
        <taxon>Bacillota</taxon>
        <taxon>Negativicutes</taxon>
        <taxon>Veillonellales</taxon>
        <taxon>Veillonellaceae</taxon>
        <taxon>Veillonella</taxon>
    </lineage>
</organism>
<protein>
    <submittedName>
        <fullName evidence="1">Uncharacterized protein</fullName>
    </submittedName>
</protein>
<dbReference type="RefSeq" id="WP_227283555.1">
    <property type="nucleotide sequence ID" value="NZ_JAJDLA010000010.1"/>
</dbReference>
<reference evidence="1" key="1">
    <citation type="submission" date="2021-10" db="EMBL/GenBank/DDBJ databases">
        <title>Collection of gut derived symbiotic bacterial strains cultured from healthy donors.</title>
        <authorList>
            <person name="Lin H."/>
            <person name="Littmann E."/>
            <person name="Kohout C."/>
            <person name="Pamer E.G."/>
        </authorList>
    </citation>
    <scope>NUCLEOTIDE SEQUENCE</scope>
    <source>
        <strain evidence="1">DFI.4.35</strain>
    </source>
</reference>
<dbReference type="Proteomes" id="UP001198010">
    <property type="component" value="Unassembled WGS sequence"/>
</dbReference>